<dbReference type="RefSeq" id="WP_185125202.1">
    <property type="nucleotide sequence ID" value="NZ_CAJEWD010000004.1"/>
</dbReference>
<keyword evidence="4 6" id="KW-1133">Transmembrane helix</keyword>
<evidence type="ECO:0000313" key="7">
    <source>
        <dbReference type="EMBL" id="CAD2074273.1"/>
    </source>
</evidence>
<evidence type="ECO:0008006" key="9">
    <source>
        <dbReference type="Google" id="ProtNLM"/>
    </source>
</evidence>
<dbReference type="PANTHER" id="PTHR43461">
    <property type="entry name" value="TRANSMEMBRANE PROTEIN 256"/>
    <property type="match status" value="1"/>
</dbReference>
<comment type="similarity">
    <text evidence="2">Belongs to the UPF0382 family.</text>
</comment>
<dbReference type="AlphaFoldDB" id="A0A6V7RAS0"/>
<evidence type="ECO:0000256" key="3">
    <source>
        <dbReference type="ARBA" id="ARBA00022692"/>
    </source>
</evidence>
<reference evidence="7 8" key="1">
    <citation type="submission" date="2020-07" db="EMBL/GenBank/DDBJ databases">
        <authorList>
            <person name="Criscuolo A."/>
        </authorList>
    </citation>
    <scope>NUCLEOTIDE SEQUENCE [LARGE SCALE GENOMIC DNA]</scope>
    <source>
        <strain evidence="7">CIP111649</strain>
    </source>
</reference>
<sequence length="121" mass="12745">MKLFVILGAINALIAVACGAFGAHALEGQLSAHYLEIWETAVRYQFYHALGLIAIGILIQVTGAPFLAAAGWLMLIGIIFFTGSLMILAFTGISILGAITPIGGVMFIVSWLLVIIGIAKV</sequence>
<keyword evidence="3 6" id="KW-0812">Transmembrane</keyword>
<feature type="transmembrane region" description="Helical" evidence="6">
    <location>
        <begin position="46"/>
        <end position="68"/>
    </location>
</feature>
<proteinExistence type="inferred from homology"/>
<feature type="transmembrane region" description="Helical" evidence="6">
    <location>
        <begin position="102"/>
        <end position="119"/>
    </location>
</feature>
<evidence type="ECO:0000256" key="2">
    <source>
        <dbReference type="ARBA" id="ARBA00009694"/>
    </source>
</evidence>
<name>A0A6V7RAS0_9STAP</name>
<keyword evidence="8" id="KW-1185">Reference proteome</keyword>
<dbReference type="InterPro" id="IPR006696">
    <property type="entry name" value="DUF423"/>
</dbReference>
<evidence type="ECO:0000256" key="5">
    <source>
        <dbReference type="ARBA" id="ARBA00023136"/>
    </source>
</evidence>
<evidence type="ECO:0000256" key="4">
    <source>
        <dbReference type="ARBA" id="ARBA00022989"/>
    </source>
</evidence>
<comment type="subcellular location">
    <subcellularLocation>
        <location evidence="1">Membrane</location>
        <topology evidence="1">Multi-pass membrane protein</topology>
    </subcellularLocation>
</comment>
<evidence type="ECO:0000313" key="8">
    <source>
        <dbReference type="Proteomes" id="UP000589351"/>
    </source>
</evidence>
<gene>
    <name evidence="7" type="ORF">JEODO184_00668</name>
</gene>
<dbReference type="EMBL" id="CAJEWD010000004">
    <property type="protein sequence ID" value="CAD2074273.1"/>
    <property type="molecule type" value="Genomic_DNA"/>
</dbReference>
<dbReference type="PANTHER" id="PTHR43461:SF1">
    <property type="entry name" value="TRANSMEMBRANE PROTEIN 256"/>
    <property type="match status" value="1"/>
</dbReference>
<keyword evidence="5 6" id="KW-0472">Membrane</keyword>
<feature type="transmembrane region" description="Helical" evidence="6">
    <location>
        <begin position="75"/>
        <end position="96"/>
    </location>
</feature>
<dbReference type="PROSITE" id="PS51257">
    <property type="entry name" value="PROKAR_LIPOPROTEIN"/>
    <property type="match status" value="1"/>
</dbReference>
<evidence type="ECO:0000256" key="6">
    <source>
        <dbReference type="SAM" id="Phobius"/>
    </source>
</evidence>
<dbReference type="Proteomes" id="UP000589351">
    <property type="component" value="Unassembled WGS sequence"/>
</dbReference>
<comment type="caution">
    <text evidence="7">The sequence shown here is derived from an EMBL/GenBank/DDBJ whole genome shotgun (WGS) entry which is preliminary data.</text>
</comment>
<protein>
    <recommendedName>
        <fullName evidence="9">DUF423 domain-containing protein</fullName>
    </recommendedName>
</protein>
<evidence type="ECO:0000256" key="1">
    <source>
        <dbReference type="ARBA" id="ARBA00004141"/>
    </source>
</evidence>
<accession>A0A6V7RAS0</accession>
<organism evidence="7 8">
    <name type="scientific">Jeotgalicoccus meleagridis</name>
    <dbReference type="NCBI Taxonomy" id="2759181"/>
    <lineage>
        <taxon>Bacteria</taxon>
        <taxon>Bacillati</taxon>
        <taxon>Bacillota</taxon>
        <taxon>Bacilli</taxon>
        <taxon>Bacillales</taxon>
        <taxon>Staphylococcaceae</taxon>
        <taxon>Jeotgalicoccus</taxon>
    </lineage>
</organism>
<dbReference type="Pfam" id="PF04241">
    <property type="entry name" value="DUF423"/>
    <property type="match status" value="1"/>
</dbReference>
<dbReference type="GO" id="GO:0005886">
    <property type="term" value="C:plasma membrane"/>
    <property type="evidence" value="ECO:0007669"/>
    <property type="project" value="TreeGrafter"/>
</dbReference>